<evidence type="ECO:0000313" key="6">
    <source>
        <dbReference type="Proteomes" id="UP000465306"/>
    </source>
</evidence>
<evidence type="ECO:0000256" key="2">
    <source>
        <dbReference type="ARBA" id="ARBA00022729"/>
    </source>
</evidence>
<evidence type="ECO:0000313" key="7">
    <source>
        <dbReference type="Proteomes" id="UP000663583"/>
    </source>
</evidence>
<dbReference type="Proteomes" id="UP000465306">
    <property type="component" value="Unassembled WGS sequence"/>
</dbReference>
<dbReference type="KEGG" id="mku:I2456_20355"/>
<dbReference type="Pfam" id="PF13458">
    <property type="entry name" value="Peripla_BP_6"/>
    <property type="match status" value="1"/>
</dbReference>
<organism evidence="5 7">
    <name type="scientific">Mycobacterium kubicae</name>
    <dbReference type="NCBI Taxonomy" id="120959"/>
    <lineage>
        <taxon>Bacteria</taxon>
        <taxon>Bacillati</taxon>
        <taxon>Actinomycetota</taxon>
        <taxon>Actinomycetes</taxon>
        <taxon>Mycobacteriales</taxon>
        <taxon>Mycobacteriaceae</taxon>
        <taxon>Mycobacterium</taxon>
        <taxon>Mycobacterium simiae complex</taxon>
    </lineage>
</organism>
<comment type="similarity">
    <text evidence="1">Belongs to the leucine-binding protein family.</text>
</comment>
<dbReference type="InterPro" id="IPR051010">
    <property type="entry name" value="BCAA_transport"/>
</dbReference>
<reference evidence="5" key="3">
    <citation type="submission" date="2020-11" db="EMBL/GenBank/DDBJ databases">
        <title>Intraspecies plasmid and genomic variation of Mycobacterium kubicae revealed by the complete genome sequences of two clinical isolates.</title>
        <authorList>
            <person name="Hendrix J.R."/>
            <person name="Epperson L.E."/>
            <person name="Honda J.R."/>
            <person name="Strong M."/>
        </authorList>
    </citation>
    <scope>NUCLEOTIDE SEQUENCE</scope>
    <source>
        <strain evidence="5">JCM 13573</strain>
    </source>
</reference>
<keyword evidence="2" id="KW-0732">Signal</keyword>
<name>A0AAX1J5Q3_9MYCO</name>
<evidence type="ECO:0000313" key="4">
    <source>
        <dbReference type="EMBL" id="GFG67212.1"/>
    </source>
</evidence>
<dbReference type="EMBL" id="BLKU01000005">
    <property type="protein sequence ID" value="GFG67212.1"/>
    <property type="molecule type" value="Genomic_DNA"/>
</dbReference>
<protein>
    <submittedName>
        <fullName evidence="5">ABC transporter substrate-binding protein</fullName>
    </submittedName>
</protein>
<evidence type="ECO:0000256" key="1">
    <source>
        <dbReference type="ARBA" id="ARBA00010062"/>
    </source>
</evidence>
<keyword evidence="6" id="KW-1185">Reference proteome</keyword>
<gene>
    <name evidence="5" type="ORF">I2456_20355</name>
    <name evidence="4" type="ORF">MKUB_47020</name>
</gene>
<dbReference type="InterPro" id="IPR028082">
    <property type="entry name" value="Peripla_BP_I"/>
</dbReference>
<reference evidence="4 6" key="1">
    <citation type="journal article" date="2019" name="Emerg. Microbes Infect.">
        <title>Comprehensive subspecies identification of 175 nontuberculous mycobacteria species based on 7547 genomic profiles.</title>
        <authorList>
            <person name="Matsumoto Y."/>
            <person name="Kinjo T."/>
            <person name="Motooka D."/>
            <person name="Nabeya D."/>
            <person name="Jung N."/>
            <person name="Uechi K."/>
            <person name="Horii T."/>
            <person name="Iida T."/>
            <person name="Fujita J."/>
            <person name="Nakamura S."/>
        </authorList>
    </citation>
    <scope>NUCLEOTIDE SEQUENCE [LARGE SCALE GENOMIC DNA]</scope>
    <source>
        <strain evidence="4 6">JCM 13573</strain>
    </source>
</reference>
<evidence type="ECO:0000313" key="5">
    <source>
        <dbReference type="EMBL" id="QPI36789.1"/>
    </source>
</evidence>
<reference evidence="4" key="2">
    <citation type="submission" date="2020-02" db="EMBL/GenBank/DDBJ databases">
        <authorList>
            <person name="Matsumoto Y."/>
            <person name="Kinjo T."/>
            <person name="Motooka D."/>
            <person name="Nabeya D."/>
            <person name="Jung N."/>
            <person name="Uechi K."/>
            <person name="Horii T."/>
            <person name="Iida T."/>
            <person name="Fujita J."/>
            <person name="Nakamura S."/>
        </authorList>
    </citation>
    <scope>NUCLEOTIDE SEQUENCE</scope>
    <source>
        <strain evidence="4">JCM 13573</strain>
    </source>
</reference>
<dbReference type="Proteomes" id="UP000663583">
    <property type="component" value="Chromosome"/>
</dbReference>
<accession>A0AAX1J5Q3</accession>
<dbReference type="PANTHER" id="PTHR30483">
    <property type="entry name" value="LEUCINE-SPECIFIC-BINDING PROTEIN"/>
    <property type="match status" value="1"/>
</dbReference>
<dbReference type="AlphaFoldDB" id="A0AAX1J5Q3"/>
<dbReference type="RefSeq" id="WP_085073541.1">
    <property type="nucleotide sequence ID" value="NZ_BLKU01000005.1"/>
</dbReference>
<evidence type="ECO:0000259" key="3">
    <source>
        <dbReference type="Pfam" id="PF13458"/>
    </source>
</evidence>
<proteinExistence type="inferred from homology"/>
<dbReference type="InterPro" id="IPR028081">
    <property type="entry name" value="Leu-bd"/>
</dbReference>
<sequence>MSYESTAAPIKVGYLMDFTLPPAFPAEMRADFAQCFDLVFAEAVERGVIDRPVEMIYREVEGLPKGSVKAVIDAFGELVEEGCLVIFGPHITDNCVPTREAIEERFKVPAISVTGTDDWLGEWTFAFPQGSMTDEPIFIADLMAKRGLTQIGVLVEQNLIGESYLKHLRTACRHKDIRIVAEAAIAQTAQDINDAVQTLHEAKAEAIVHLGFGFGIVFINPALQAVDWDPPRFTTTAFQNAWVNPIMWNAFLGWIGVDQYDESNRVGQDFLDRYAKKYGGRRPEYCVPPVNHDVAATLVRAFSDAHPLSPRGVKEALERVKMMPAAAGAPGTRVSFGKWTRRAWMGAGYLVARRLDPDGVNSDLVDRFGEDGL</sequence>
<feature type="domain" description="Leucine-binding protein" evidence="3">
    <location>
        <begin position="9"/>
        <end position="342"/>
    </location>
</feature>
<dbReference type="SUPFAM" id="SSF53822">
    <property type="entry name" value="Periplasmic binding protein-like I"/>
    <property type="match status" value="1"/>
</dbReference>
<dbReference type="Gene3D" id="3.40.50.2300">
    <property type="match status" value="2"/>
</dbReference>
<dbReference type="EMBL" id="CP065047">
    <property type="protein sequence ID" value="QPI36789.1"/>
    <property type="molecule type" value="Genomic_DNA"/>
</dbReference>
<dbReference type="PANTHER" id="PTHR30483:SF6">
    <property type="entry name" value="PERIPLASMIC BINDING PROTEIN OF ABC TRANSPORTER FOR NATURAL AMINO ACIDS"/>
    <property type="match status" value="1"/>
</dbReference>